<feature type="active site" description="Nucleophile" evidence="4">
    <location>
        <position position="56"/>
    </location>
</feature>
<dbReference type="InterPro" id="IPR020094">
    <property type="entry name" value="TruA/RsuA/RluB/E/F_N"/>
</dbReference>
<proteinExistence type="inferred from homology"/>
<dbReference type="EMBL" id="QFRJ01000005">
    <property type="protein sequence ID" value="PWH85584.1"/>
    <property type="molecule type" value="Genomic_DNA"/>
</dbReference>
<reference evidence="8 9" key="1">
    <citation type="submission" date="2018-05" db="EMBL/GenBank/DDBJ databases">
        <title>Brumimicrobium oceani sp. nov., isolated from coastal sediment.</title>
        <authorList>
            <person name="Kou Y."/>
        </authorList>
    </citation>
    <scope>NUCLEOTIDE SEQUENCE [LARGE SCALE GENOMIC DNA]</scope>
    <source>
        <strain evidence="8 9">C305</strain>
    </source>
</reference>
<evidence type="ECO:0000256" key="5">
    <source>
        <dbReference type="PIRSR" id="PIRSR001430-2"/>
    </source>
</evidence>
<comment type="catalytic activity">
    <reaction evidence="6">
        <text>uridine(38/39/40) in tRNA = pseudouridine(38/39/40) in tRNA</text>
        <dbReference type="Rhea" id="RHEA:22376"/>
        <dbReference type="Rhea" id="RHEA-COMP:10085"/>
        <dbReference type="Rhea" id="RHEA-COMP:10087"/>
        <dbReference type="ChEBI" id="CHEBI:65314"/>
        <dbReference type="ChEBI" id="CHEBI:65315"/>
        <dbReference type="EC" id="5.4.99.12"/>
    </reaction>
</comment>
<feature type="binding site" evidence="5">
    <location>
        <position position="115"/>
    </location>
    <ligand>
        <name>substrate</name>
    </ligand>
</feature>
<comment type="similarity">
    <text evidence="1 6">Belongs to the tRNA pseudouridine synthase TruA family.</text>
</comment>
<dbReference type="AlphaFoldDB" id="A0A2U2XCR1"/>
<dbReference type="OrthoDB" id="9811823at2"/>
<dbReference type="Gene3D" id="3.30.70.580">
    <property type="entry name" value="Pseudouridine synthase I, catalytic domain, N-terminal subdomain"/>
    <property type="match status" value="1"/>
</dbReference>
<dbReference type="EC" id="5.4.99.12" evidence="6"/>
<reference evidence="8 9" key="2">
    <citation type="submission" date="2018-05" db="EMBL/GenBank/DDBJ databases">
        <authorList>
            <person name="Lanie J.A."/>
            <person name="Ng W.-L."/>
            <person name="Kazmierczak K.M."/>
            <person name="Andrzejewski T.M."/>
            <person name="Davidsen T.M."/>
            <person name="Wayne K.J."/>
            <person name="Tettelin H."/>
            <person name="Glass J.I."/>
            <person name="Rusch D."/>
            <person name="Podicherti R."/>
            <person name="Tsui H.-C.T."/>
            <person name="Winkler M.E."/>
        </authorList>
    </citation>
    <scope>NUCLEOTIDE SEQUENCE [LARGE SCALE GENOMIC DNA]</scope>
    <source>
        <strain evidence="8 9">C305</strain>
    </source>
</reference>
<gene>
    <name evidence="8" type="ORF">DIT68_08055</name>
</gene>
<evidence type="ECO:0000256" key="4">
    <source>
        <dbReference type="PIRSR" id="PIRSR001430-1"/>
    </source>
</evidence>
<dbReference type="RefSeq" id="WP_109359290.1">
    <property type="nucleotide sequence ID" value="NZ_QFRJ01000005.1"/>
</dbReference>
<dbReference type="SUPFAM" id="SSF55120">
    <property type="entry name" value="Pseudouridine synthase"/>
    <property type="match status" value="1"/>
</dbReference>
<dbReference type="GO" id="GO:0003723">
    <property type="term" value="F:RNA binding"/>
    <property type="evidence" value="ECO:0007669"/>
    <property type="project" value="InterPro"/>
</dbReference>
<protein>
    <recommendedName>
        <fullName evidence="6">tRNA pseudouridine synthase</fullName>
        <ecNumber evidence="6">5.4.99.12</ecNumber>
    </recommendedName>
</protein>
<dbReference type="PANTHER" id="PTHR11142">
    <property type="entry name" value="PSEUDOURIDYLATE SYNTHASE"/>
    <property type="match status" value="1"/>
</dbReference>
<dbReference type="PANTHER" id="PTHR11142:SF0">
    <property type="entry name" value="TRNA PSEUDOURIDINE SYNTHASE-LIKE 1"/>
    <property type="match status" value="1"/>
</dbReference>
<organism evidence="8 9">
    <name type="scientific">Brumimicrobium oceani</name>
    <dbReference type="NCBI Taxonomy" id="2100725"/>
    <lineage>
        <taxon>Bacteria</taxon>
        <taxon>Pseudomonadati</taxon>
        <taxon>Bacteroidota</taxon>
        <taxon>Flavobacteriia</taxon>
        <taxon>Flavobacteriales</taxon>
        <taxon>Crocinitomicaceae</taxon>
        <taxon>Brumimicrobium</taxon>
    </lineage>
</organism>
<dbReference type="InterPro" id="IPR020095">
    <property type="entry name" value="PsdUridine_synth_TruA_C"/>
</dbReference>
<dbReference type="Pfam" id="PF01416">
    <property type="entry name" value="PseudoU_synth_1"/>
    <property type="match status" value="1"/>
</dbReference>
<dbReference type="Proteomes" id="UP000245370">
    <property type="component" value="Unassembled WGS sequence"/>
</dbReference>
<dbReference type="PIRSF" id="PIRSF001430">
    <property type="entry name" value="tRNA_psdUrid_synth"/>
    <property type="match status" value="1"/>
</dbReference>
<evidence type="ECO:0000256" key="2">
    <source>
        <dbReference type="ARBA" id="ARBA00022694"/>
    </source>
</evidence>
<evidence type="ECO:0000256" key="1">
    <source>
        <dbReference type="ARBA" id="ARBA00009375"/>
    </source>
</evidence>
<evidence type="ECO:0000256" key="6">
    <source>
        <dbReference type="RuleBase" id="RU003792"/>
    </source>
</evidence>
<accession>A0A2U2XCR1</accession>
<keyword evidence="9" id="KW-1185">Reference proteome</keyword>
<dbReference type="InterPro" id="IPR020097">
    <property type="entry name" value="PsdUridine_synth_TruA_a/b_dom"/>
</dbReference>
<name>A0A2U2XCR1_9FLAO</name>
<evidence type="ECO:0000313" key="9">
    <source>
        <dbReference type="Proteomes" id="UP000245370"/>
    </source>
</evidence>
<keyword evidence="2 6" id="KW-0819">tRNA processing</keyword>
<keyword evidence="3 6" id="KW-0413">Isomerase</keyword>
<dbReference type="GO" id="GO:0160147">
    <property type="term" value="F:tRNA pseudouridine(38-40) synthase activity"/>
    <property type="evidence" value="ECO:0007669"/>
    <property type="project" value="UniProtKB-EC"/>
</dbReference>
<feature type="domain" description="Pseudouridine synthase I TruA alpha/beta" evidence="7">
    <location>
        <begin position="148"/>
        <end position="258"/>
    </location>
</feature>
<evidence type="ECO:0000256" key="3">
    <source>
        <dbReference type="ARBA" id="ARBA00023235"/>
    </source>
</evidence>
<dbReference type="InterPro" id="IPR020103">
    <property type="entry name" value="PsdUridine_synth_cat_dom_sf"/>
</dbReference>
<evidence type="ECO:0000313" key="8">
    <source>
        <dbReference type="EMBL" id="PWH85584.1"/>
    </source>
</evidence>
<comment type="caution">
    <text evidence="8">The sequence shown here is derived from an EMBL/GenBank/DDBJ whole genome shotgun (WGS) entry which is preliminary data.</text>
</comment>
<dbReference type="Gene3D" id="3.30.70.660">
    <property type="entry name" value="Pseudouridine synthase I, catalytic domain, C-terminal subdomain"/>
    <property type="match status" value="1"/>
</dbReference>
<dbReference type="InterPro" id="IPR001406">
    <property type="entry name" value="PsdUridine_synth_TruA"/>
</dbReference>
<evidence type="ECO:0000259" key="7">
    <source>
        <dbReference type="Pfam" id="PF01416"/>
    </source>
</evidence>
<sequence>MRTRFYYLLEIQYLGFRYHGWQKQPNVITVQEMIVKTLNWVLPETASKVLASGRTDAKVSVNHTYVEVFTDKKIEDLDFFLNDFNHNLPADVKALSVVPTSAEFNIIQSKKIKEYHYYFAYGEKFHPYCAAFMCNILADLDIEIMQKAAELFVGKRDFYSYTFRPNPETITTGEVLSCELIENTELTASFFPEKSYLVKVRGIGFKRNQIRLMMGMLFELGQGLKTWEEFLETLDGEKKIKLSYNAPASGLQLHEVEFLG</sequence>
<dbReference type="GO" id="GO:0031119">
    <property type="term" value="P:tRNA pseudouridine synthesis"/>
    <property type="evidence" value="ECO:0007669"/>
    <property type="project" value="TreeGrafter"/>
</dbReference>